<dbReference type="Gene3D" id="3.40.50.300">
    <property type="entry name" value="P-loop containing nucleotide triphosphate hydrolases"/>
    <property type="match status" value="1"/>
</dbReference>
<dbReference type="Pfam" id="PF00158">
    <property type="entry name" value="Sigma54_activat"/>
    <property type="match status" value="1"/>
</dbReference>
<dbReference type="AlphaFoldDB" id="A0A849SNG7"/>
<protein>
    <submittedName>
        <fullName evidence="3">Sigma 54-interacting transcriptional regulator</fullName>
    </submittedName>
</protein>
<evidence type="ECO:0000313" key="4">
    <source>
        <dbReference type="Proteomes" id="UP000580839"/>
    </source>
</evidence>
<comment type="caution">
    <text evidence="3">The sequence shown here is derived from an EMBL/GenBank/DDBJ whole genome shotgun (WGS) entry which is preliminary data.</text>
</comment>
<dbReference type="SUPFAM" id="SSF52540">
    <property type="entry name" value="P-loop containing nucleoside triphosphate hydrolases"/>
    <property type="match status" value="1"/>
</dbReference>
<dbReference type="InterPro" id="IPR002078">
    <property type="entry name" value="Sigma_54_int"/>
</dbReference>
<dbReference type="GO" id="GO:0005524">
    <property type="term" value="F:ATP binding"/>
    <property type="evidence" value="ECO:0007669"/>
    <property type="project" value="InterPro"/>
</dbReference>
<dbReference type="InterPro" id="IPR027417">
    <property type="entry name" value="P-loop_NTPase"/>
</dbReference>
<evidence type="ECO:0000256" key="1">
    <source>
        <dbReference type="SAM" id="MobiDB-lite"/>
    </source>
</evidence>
<sequence length="197" mass="21709">AMDGSGAPRARDQRPSPAELILRCRHTLLPVIVIGGSDADREAIARAFHRHSPMRGGPFVRLDAVLEDAEIRALAEHWIVSGVDVVSAQLLVAAHRGTLFVDRITRLSETAERMLYAALRNEVADPLAAGIEPQIGRLIVGSACEPWSFAAPRSIREKLYDYLDKIRVHAGPSHARAHRSPRKRVDGGMNVHHPVHR</sequence>
<evidence type="ECO:0000259" key="2">
    <source>
        <dbReference type="Pfam" id="PF00158"/>
    </source>
</evidence>
<gene>
    <name evidence="3" type="ORF">HOP12_09480</name>
</gene>
<accession>A0A849SNG7</accession>
<organism evidence="3 4">
    <name type="scientific">Eiseniibacteriota bacterium</name>
    <dbReference type="NCBI Taxonomy" id="2212470"/>
    <lineage>
        <taxon>Bacteria</taxon>
        <taxon>Candidatus Eiseniibacteriota</taxon>
    </lineage>
</organism>
<name>A0A849SNG7_UNCEI</name>
<feature type="domain" description="Sigma-54 factor interaction" evidence="2">
    <location>
        <begin position="20"/>
        <end position="168"/>
    </location>
</feature>
<evidence type="ECO:0000313" key="3">
    <source>
        <dbReference type="EMBL" id="NOT34387.1"/>
    </source>
</evidence>
<dbReference type="EMBL" id="JABFRW010000117">
    <property type="protein sequence ID" value="NOT34387.1"/>
    <property type="molecule type" value="Genomic_DNA"/>
</dbReference>
<reference evidence="3 4" key="1">
    <citation type="submission" date="2020-04" db="EMBL/GenBank/DDBJ databases">
        <title>Metagenomic profiling of ammonia- and methane-oxidizing microorganisms in a Dutch drinking water treatment plant.</title>
        <authorList>
            <person name="Poghosyan L."/>
            <person name="Leucker S."/>
        </authorList>
    </citation>
    <scope>NUCLEOTIDE SEQUENCE [LARGE SCALE GENOMIC DNA]</scope>
    <source>
        <strain evidence="3">S-RSF-IL-03</strain>
    </source>
</reference>
<feature type="non-terminal residue" evidence="3">
    <location>
        <position position="1"/>
    </location>
</feature>
<dbReference type="GO" id="GO:0006355">
    <property type="term" value="P:regulation of DNA-templated transcription"/>
    <property type="evidence" value="ECO:0007669"/>
    <property type="project" value="InterPro"/>
</dbReference>
<feature type="region of interest" description="Disordered" evidence="1">
    <location>
        <begin position="171"/>
        <end position="197"/>
    </location>
</feature>
<proteinExistence type="predicted"/>
<dbReference type="Proteomes" id="UP000580839">
    <property type="component" value="Unassembled WGS sequence"/>
</dbReference>